<feature type="compositionally biased region" description="Pro residues" evidence="1">
    <location>
        <begin position="285"/>
        <end position="295"/>
    </location>
</feature>
<feature type="region of interest" description="Disordered" evidence="1">
    <location>
        <begin position="284"/>
        <end position="305"/>
    </location>
</feature>
<dbReference type="InterPro" id="IPR052340">
    <property type="entry name" value="RNase_Y/CdgJ"/>
</dbReference>
<protein>
    <submittedName>
        <fullName evidence="3">HDOD domain-containing protein</fullName>
    </submittedName>
</protein>
<comment type="caution">
    <text evidence="3">The sequence shown here is derived from an EMBL/GenBank/DDBJ whole genome shotgun (WGS) entry which is preliminary data.</text>
</comment>
<dbReference type="EMBL" id="QWEZ01000001">
    <property type="protein sequence ID" value="RRJ85217.1"/>
    <property type="molecule type" value="Genomic_DNA"/>
</dbReference>
<feature type="domain" description="HDOD" evidence="2">
    <location>
        <begin position="22"/>
        <end position="209"/>
    </location>
</feature>
<dbReference type="RefSeq" id="WP_125015642.1">
    <property type="nucleotide sequence ID" value="NZ_QWEZ01000001.1"/>
</dbReference>
<reference evidence="3 4" key="1">
    <citation type="submission" date="2018-08" db="EMBL/GenBank/DDBJ databases">
        <authorList>
            <person name="Khan S.A."/>
        </authorList>
    </citation>
    <scope>NUCLEOTIDE SEQUENCE [LARGE SCALE GENOMIC DNA]</scope>
    <source>
        <strain evidence="3 4">GTF-13</strain>
    </source>
</reference>
<sequence>MVASRGFHLTLYKRILNGEVELPCLPDVSLRIRQTIARHNYHLQDLVQLLQGDPALAGHLLKMADSPLYHQPTPARDLRTAIQRMGASATSNIATTYSIKNLFFSRNPRLMQYMRLLWHRSLKCAAVCSVLAKHSTFIEPDQAMLAGLMQEIGCLLLLVQLEERPELLEEPAEVYRMFDEVGGDIGVVLLKFWGLDAPFVEAIRERNHWLRDSRLPYDLVDLSILGRRLALGQGPTGGALPELESMPAYNKSVFALMRIPRGLGLFDQLRPEIEAVLTLLGGSLTPPPQPTPRRPLIPTLRNRSV</sequence>
<evidence type="ECO:0000259" key="2">
    <source>
        <dbReference type="PROSITE" id="PS51833"/>
    </source>
</evidence>
<dbReference type="Pfam" id="PF08668">
    <property type="entry name" value="HDOD"/>
    <property type="match status" value="1"/>
</dbReference>
<evidence type="ECO:0000313" key="3">
    <source>
        <dbReference type="EMBL" id="RRJ85217.1"/>
    </source>
</evidence>
<dbReference type="SUPFAM" id="SSF109604">
    <property type="entry name" value="HD-domain/PDEase-like"/>
    <property type="match status" value="1"/>
</dbReference>
<dbReference type="AlphaFoldDB" id="A0A3P3VSC8"/>
<accession>A0A3P3VSC8</accession>
<proteinExistence type="predicted"/>
<dbReference type="PANTHER" id="PTHR33525:SF3">
    <property type="entry name" value="RIBONUCLEASE Y"/>
    <property type="match status" value="1"/>
</dbReference>
<dbReference type="PROSITE" id="PS51833">
    <property type="entry name" value="HDOD"/>
    <property type="match status" value="1"/>
</dbReference>
<dbReference type="PANTHER" id="PTHR33525">
    <property type="match status" value="1"/>
</dbReference>
<dbReference type="Proteomes" id="UP000280792">
    <property type="component" value="Unassembled WGS sequence"/>
</dbReference>
<gene>
    <name evidence="3" type="ORF">D0544_09160</name>
</gene>
<evidence type="ECO:0000256" key="1">
    <source>
        <dbReference type="SAM" id="MobiDB-lite"/>
    </source>
</evidence>
<evidence type="ECO:0000313" key="4">
    <source>
        <dbReference type="Proteomes" id="UP000280792"/>
    </source>
</evidence>
<name>A0A3P3VSC8_9GAMM</name>
<dbReference type="Gene3D" id="1.10.3210.10">
    <property type="entry name" value="Hypothetical protein af1432"/>
    <property type="match status" value="1"/>
</dbReference>
<reference evidence="3 4" key="2">
    <citation type="submission" date="2018-12" db="EMBL/GenBank/DDBJ databases">
        <title>Simiduia agarivorans gen. nov., sp. nov., a marine, agarolytic bacterium isolated from shallow coastal water from Keelung, Taiwan.</title>
        <authorList>
            <person name="Shieh W.Y."/>
        </authorList>
    </citation>
    <scope>NUCLEOTIDE SEQUENCE [LARGE SCALE GENOMIC DNA]</scope>
    <source>
        <strain evidence="3 4">GTF-13</strain>
    </source>
</reference>
<keyword evidence="4" id="KW-1185">Reference proteome</keyword>
<feature type="compositionally biased region" description="Low complexity" evidence="1">
    <location>
        <begin position="296"/>
        <end position="305"/>
    </location>
</feature>
<organism evidence="3 4">
    <name type="scientific">Aestuariirhabdus litorea</name>
    <dbReference type="NCBI Taxonomy" id="2528527"/>
    <lineage>
        <taxon>Bacteria</taxon>
        <taxon>Pseudomonadati</taxon>
        <taxon>Pseudomonadota</taxon>
        <taxon>Gammaproteobacteria</taxon>
        <taxon>Oceanospirillales</taxon>
        <taxon>Aestuariirhabdaceae</taxon>
        <taxon>Aestuariirhabdus</taxon>
    </lineage>
</organism>
<dbReference type="InterPro" id="IPR013976">
    <property type="entry name" value="HDOD"/>
</dbReference>